<reference evidence="2 3" key="1">
    <citation type="journal article" date="2016" name="Mol. Biol. Evol.">
        <title>Comparative Genomics of Early-Diverging Mushroom-Forming Fungi Provides Insights into the Origins of Lignocellulose Decay Capabilities.</title>
        <authorList>
            <person name="Nagy L.G."/>
            <person name="Riley R."/>
            <person name="Tritt A."/>
            <person name="Adam C."/>
            <person name="Daum C."/>
            <person name="Floudas D."/>
            <person name="Sun H."/>
            <person name="Yadav J.S."/>
            <person name="Pangilinan J."/>
            <person name="Larsson K.H."/>
            <person name="Matsuura K."/>
            <person name="Barry K."/>
            <person name="Labutti K."/>
            <person name="Kuo R."/>
            <person name="Ohm R.A."/>
            <person name="Bhattacharya S.S."/>
            <person name="Shirouzu T."/>
            <person name="Yoshinaga Y."/>
            <person name="Martin F.M."/>
            <person name="Grigoriev I.V."/>
            <person name="Hibbett D.S."/>
        </authorList>
    </citation>
    <scope>NUCLEOTIDE SEQUENCE [LARGE SCALE GENOMIC DNA]</scope>
    <source>
        <strain evidence="2 3">HHB10207 ss-3</strain>
    </source>
</reference>
<name>A0A166B7X1_9AGAM</name>
<evidence type="ECO:0000256" key="1">
    <source>
        <dbReference type="SAM" id="Phobius"/>
    </source>
</evidence>
<evidence type="ECO:0000313" key="3">
    <source>
        <dbReference type="Proteomes" id="UP000076798"/>
    </source>
</evidence>
<gene>
    <name evidence="2" type="ORF">SISSUDRAFT_93590</name>
</gene>
<keyword evidence="1" id="KW-0812">Transmembrane</keyword>
<organism evidence="2 3">
    <name type="scientific">Sistotremastrum suecicum HHB10207 ss-3</name>
    <dbReference type="NCBI Taxonomy" id="1314776"/>
    <lineage>
        <taxon>Eukaryota</taxon>
        <taxon>Fungi</taxon>
        <taxon>Dikarya</taxon>
        <taxon>Basidiomycota</taxon>
        <taxon>Agaricomycotina</taxon>
        <taxon>Agaricomycetes</taxon>
        <taxon>Sistotremastrales</taxon>
        <taxon>Sistotremastraceae</taxon>
        <taxon>Sistotremastrum</taxon>
    </lineage>
</organism>
<evidence type="ECO:0000313" key="2">
    <source>
        <dbReference type="EMBL" id="KZT36080.1"/>
    </source>
</evidence>
<proteinExistence type="predicted"/>
<keyword evidence="1" id="KW-0472">Membrane</keyword>
<dbReference type="AlphaFoldDB" id="A0A166B7X1"/>
<sequence length="176" mass="19172">MEKRNQDATTSVFDSVVEETKMAELSVIADHPFLSSSIKAKLAFTTSSAEPPLINSIHFLVLVTSAALSPLAILIISFHRVTPHGAPLVKREAQAASSDALGVADLPQQHRRSVRMVLSSLSSIPSHKALPLHPLTQSCIAFDKRTQSHGDLRKRPRLIQSASVGQWKKKLTVLVL</sequence>
<dbReference type="EMBL" id="KV428117">
    <property type="protein sequence ID" value="KZT36080.1"/>
    <property type="molecule type" value="Genomic_DNA"/>
</dbReference>
<accession>A0A166B7X1</accession>
<dbReference type="Proteomes" id="UP000076798">
    <property type="component" value="Unassembled WGS sequence"/>
</dbReference>
<keyword evidence="1" id="KW-1133">Transmembrane helix</keyword>
<feature type="transmembrane region" description="Helical" evidence="1">
    <location>
        <begin position="57"/>
        <end position="78"/>
    </location>
</feature>
<protein>
    <submittedName>
        <fullName evidence="2">Uncharacterized protein</fullName>
    </submittedName>
</protein>
<keyword evidence="3" id="KW-1185">Reference proteome</keyword>